<reference evidence="2 3" key="1">
    <citation type="submission" date="2015-01" db="EMBL/GenBank/DDBJ databases">
        <title>Evolution of Trichinella species and genotypes.</title>
        <authorList>
            <person name="Korhonen P.K."/>
            <person name="Edoardo P."/>
            <person name="Giuseppe L.R."/>
            <person name="Gasser R.B."/>
        </authorList>
    </citation>
    <scope>NUCLEOTIDE SEQUENCE [LARGE SCALE GENOMIC DNA]</scope>
    <source>
        <strain evidence="2">ISS1029</strain>
    </source>
</reference>
<feature type="region of interest" description="Disordered" evidence="1">
    <location>
        <begin position="1"/>
        <end position="88"/>
    </location>
</feature>
<evidence type="ECO:0000313" key="2">
    <source>
        <dbReference type="EMBL" id="KRY96670.1"/>
    </source>
</evidence>
<evidence type="ECO:0000313" key="3">
    <source>
        <dbReference type="Proteomes" id="UP000055024"/>
    </source>
</evidence>
<protein>
    <submittedName>
        <fullName evidence="2">Uncharacterized protein</fullName>
    </submittedName>
</protein>
<organism evidence="2 3">
    <name type="scientific">Trichinella zimbabwensis</name>
    <dbReference type="NCBI Taxonomy" id="268475"/>
    <lineage>
        <taxon>Eukaryota</taxon>
        <taxon>Metazoa</taxon>
        <taxon>Ecdysozoa</taxon>
        <taxon>Nematoda</taxon>
        <taxon>Enoplea</taxon>
        <taxon>Dorylaimia</taxon>
        <taxon>Trichinellida</taxon>
        <taxon>Trichinellidae</taxon>
        <taxon>Trichinella</taxon>
    </lineage>
</organism>
<name>A0A0V1GEJ4_9BILA</name>
<sequence>LTPRDAGTETAHWTAEERRREPPADERGKEKALAEERCNHPQKGGQTQSSAPTLTPPMQGQKPLTGPLKSGAGSHPLTSGEENAKCTR</sequence>
<gene>
    <name evidence="2" type="ORF">T11_10866</name>
</gene>
<feature type="compositionally biased region" description="Polar residues" evidence="1">
    <location>
        <begin position="44"/>
        <end position="58"/>
    </location>
</feature>
<feature type="non-terminal residue" evidence="2">
    <location>
        <position position="88"/>
    </location>
</feature>
<comment type="caution">
    <text evidence="2">The sequence shown here is derived from an EMBL/GenBank/DDBJ whole genome shotgun (WGS) entry which is preliminary data.</text>
</comment>
<evidence type="ECO:0000256" key="1">
    <source>
        <dbReference type="SAM" id="MobiDB-lite"/>
    </source>
</evidence>
<dbReference type="Proteomes" id="UP000055024">
    <property type="component" value="Unassembled WGS sequence"/>
</dbReference>
<feature type="non-terminal residue" evidence="2">
    <location>
        <position position="1"/>
    </location>
</feature>
<dbReference type="EMBL" id="JYDP01002638">
    <property type="protein sequence ID" value="KRY96670.1"/>
    <property type="molecule type" value="Genomic_DNA"/>
</dbReference>
<dbReference type="AlphaFoldDB" id="A0A0V1GEJ4"/>
<feature type="compositionally biased region" description="Basic and acidic residues" evidence="1">
    <location>
        <begin position="14"/>
        <end position="39"/>
    </location>
</feature>
<keyword evidence="3" id="KW-1185">Reference proteome</keyword>
<accession>A0A0V1GEJ4</accession>
<proteinExistence type="predicted"/>